<feature type="transmembrane region" description="Helical" evidence="1">
    <location>
        <begin position="38"/>
        <end position="63"/>
    </location>
</feature>
<dbReference type="HOGENOM" id="CLU_2005403_0_0_1"/>
<gene>
    <name evidence="2" type="ORF">S7711_10731</name>
</gene>
<protein>
    <submittedName>
        <fullName evidence="2">Uncharacterized protein</fullName>
    </submittedName>
</protein>
<dbReference type="EMBL" id="KL648283">
    <property type="protein sequence ID" value="KEY71464.1"/>
    <property type="molecule type" value="Genomic_DNA"/>
</dbReference>
<accession>A0A084B1N5</accession>
<keyword evidence="1" id="KW-0472">Membrane</keyword>
<proteinExistence type="predicted"/>
<reference evidence="2 3" key="1">
    <citation type="journal article" date="2014" name="BMC Genomics">
        <title>Comparative genome sequencing reveals chemotype-specific gene clusters in the toxigenic black mold Stachybotrys.</title>
        <authorList>
            <person name="Semeiks J."/>
            <person name="Borek D."/>
            <person name="Otwinowski Z."/>
            <person name="Grishin N.V."/>
        </authorList>
    </citation>
    <scope>NUCLEOTIDE SEQUENCE [LARGE SCALE GENOMIC DNA]</scope>
    <source>
        <strain evidence="3">CBS 109288 / IBT 7711</strain>
    </source>
</reference>
<keyword evidence="1" id="KW-0812">Transmembrane</keyword>
<keyword evidence="1" id="KW-1133">Transmembrane helix</keyword>
<name>A0A084B1N5_STACB</name>
<dbReference type="AlphaFoldDB" id="A0A084B1N5"/>
<evidence type="ECO:0000313" key="3">
    <source>
        <dbReference type="Proteomes" id="UP000028045"/>
    </source>
</evidence>
<dbReference type="Proteomes" id="UP000028045">
    <property type="component" value="Unassembled WGS sequence"/>
</dbReference>
<evidence type="ECO:0000256" key="1">
    <source>
        <dbReference type="SAM" id="Phobius"/>
    </source>
</evidence>
<sequence length="124" mass="13425">MAPIDASQLRESGKPPHGPTFYMSGEDYQQLVNWSRGFLLHLVANLSILLTLLILLLMASLAFKRRAHTLVPRKAALLLDKAECPLVAGYSADGGSLETATSFVKHEPMPCAPVELEATPATPK</sequence>
<evidence type="ECO:0000313" key="2">
    <source>
        <dbReference type="EMBL" id="KEY71464.1"/>
    </source>
</evidence>
<keyword evidence="3" id="KW-1185">Reference proteome</keyword>
<organism evidence="2 3">
    <name type="scientific">Stachybotrys chartarum (strain CBS 109288 / IBT 7711)</name>
    <name type="common">Toxic black mold</name>
    <name type="synonym">Stilbospora chartarum</name>
    <dbReference type="NCBI Taxonomy" id="1280523"/>
    <lineage>
        <taxon>Eukaryota</taxon>
        <taxon>Fungi</taxon>
        <taxon>Dikarya</taxon>
        <taxon>Ascomycota</taxon>
        <taxon>Pezizomycotina</taxon>
        <taxon>Sordariomycetes</taxon>
        <taxon>Hypocreomycetidae</taxon>
        <taxon>Hypocreales</taxon>
        <taxon>Stachybotryaceae</taxon>
        <taxon>Stachybotrys</taxon>
    </lineage>
</organism>